<evidence type="ECO:0000256" key="11">
    <source>
        <dbReference type="RuleBase" id="RU004504"/>
    </source>
</evidence>
<evidence type="ECO:0000256" key="1">
    <source>
        <dbReference type="ARBA" id="ARBA00001933"/>
    </source>
</evidence>
<dbReference type="Pfam" id="PF00266">
    <property type="entry name" value="Aminotran_5"/>
    <property type="match status" value="1"/>
</dbReference>
<dbReference type="AlphaFoldDB" id="A0A856MN99"/>
<keyword evidence="14" id="KW-1185">Reference proteome</keyword>
<dbReference type="PIRSF" id="PIRSF005572">
    <property type="entry name" value="NifS"/>
    <property type="match status" value="1"/>
</dbReference>
<evidence type="ECO:0000256" key="7">
    <source>
        <dbReference type="ARBA" id="ARBA00022898"/>
    </source>
</evidence>
<dbReference type="Gene3D" id="3.40.640.10">
    <property type="entry name" value="Type I PLP-dependent aspartate aminotransferase-like (Major domain)"/>
    <property type="match status" value="1"/>
</dbReference>
<keyword evidence="9" id="KW-0411">Iron-sulfur</keyword>
<keyword evidence="7" id="KW-0663">Pyridoxal phosphate</keyword>
<dbReference type="InterPro" id="IPR015424">
    <property type="entry name" value="PyrdxlP-dep_Trfase"/>
</dbReference>
<dbReference type="InterPro" id="IPR016454">
    <property type="entry name" value="Cysteine_dSase"/>
</dbReference>
<dbReference type="EC" id="2.8.1.7" evidence="4"/>
<dbReference type="InterPro" id="IPR000192">
    <property type="entry name" value="Aminotrans_V_dom"/>
</dbReference>
<accession>A0A856MN99</accession>
<dbReference type="PANTHER" id="PTHR11601:SF34">
    <property type="entry name" value="CYSTEINE DESULFURASE"/>
    <property type="match status" value="1"/>
</dbReference>
<comment type="similarity">
    <text evidence="2">Belongs to the class-V pyridoxal-phosphate-dependent aminotransferase family. NifS/IscS subfamily.</text>
</comment>
<dbReference type="Gene3D" id="3.90.1150.10">
    <property type="entry name" value="Aspartate Aminotransferase, domain 1"/>
    <property type="match status" value="1"/>
</dbReference>
<evidence type="ECO:0000256" key="10">
    <source>
        <dbReference type="ARBA" id="ARBA00050776"/>
    </source>
</evidence>
<evidence type="ECO:0000256" key="2">
    <source>
        <dbReference type="ARBA" id="ARBA00006490"/>
    </source>
</evidence>
<organism evidence="13 14">
    <name type="scientific">Brasilonema sennae CENA114</name>
    <dbReference type="NCBI Taxonomy" id="415709"/>
    <lineage>
        <taxon>Bacteria</taxon>
        <taxon>Bacillati</taxon>
        <taxon>Cyanobacteriota</taxon>
        <taxon>Cyanophyceae</taxon>
        <taxon>Nostocales</taxon>
        <taxon>Scytonemataceae</taxon>
        <taxon>Brasilonema</taxon>
        <taxon>Bromeliae group (in: Brasilonema)</taxon>
    </lineage>
</organism>
<sequence>MQIYLDYSATTPTRPEAIAAMQAVLTQDWGNPSSLHEWGQRAATVVEQARMQVAGLINAPDPESIIFTSGGTEADNLAIMGVAHLYAKPQHMIISNVEHSAVAEPVRLLELWGWQVTRLSVDAKARVNPLDLKAALQDNTVLVSVIYGQSEVGTLQPIEELGNIARRAGVLFHTDAVQVAGRLPIDVKNLPVDLLSISSHKIYGPQGVGALYVHPRVELVPLLGGGGQERRLRSGTQAVPIIAGFGVAAELADQELPTETPRLIKLRDRLFAQLADIPGLLPTGERTHRLPHHVSFCLEHADGQKLSGKTLVRQMNLAGIGISAGAACHSGKLSPSPILLAMGYPENVALGAIRMTLGRETTEADVDWVAMVLRQVLQRLSPVELIVSR</sequence>
<dbReference type="GO" id="GO:0051536">
    <property type="term" value="F:iron-sulfur cluster binding"/>
    <property type="evidence" value="ECO:0007669"/>
    <property type="project" value="UniProtKB-KW"/>
</dbReference>
<keyword evidence="8" id="KW-0408">Iron</keyword>
<evidence type="ECO:0000313" key="13">
    <source>
        <dbReference type="EMBL" id="QDL11584.1"/>
    </source>
</evidence>
<dbReference type="RefSeq" id="WP_169267336.1">
    <property type="nucleotide sequence ID" value="NZ_CAWOXK010000001.1"/>
</dbReference>
<dbReference type="SUPFAM" id="SSF53383">
    <property type="entry name" value="PLP-dependent transferases"/>
    <property type="match status" value="1"/>
</dbReference>
<dbReference type="Proteomes" id="UP000503129">
    <property type="component" value="Chromosome"/>
</dbReference>
<evidence type="ECO:0000256" key="8">
    <source>
        <dbReference type="ARBA" id="ARBA00023004"/>
    </source>
</evidence>
<keyword evidence="6" id="KW-0479">Metal-binding</keyword>
<dbReference type="KEGG" id="bsen:DP114_30080"/>
<evidence type="ECO:0000256" key="9">
    <source>
        <dbReference type="ARBA" id="ARBA00023014"/>
    </source>
</evidence>
<dbReference type="GO" id="GO:0031071">
    <property type="term" value="F:cysteine desulfurase activity"/>
    <property type="evidence" value="ECO:0007669"/>
    <property type="project" value="UniProtKB-EC"/>
</dbReference>
<evidence type="ECO:0000256" key="6">
    <source>
        <dbReference type="ARBA" id="ARBA00022723"/>
    </source>
</evidence>
<dbReference type="NCBIfam" id="NF002806">
    <property type="entry name" value="PRK02948.1"/>
    <property type="match status" value="1"/>
</dbReference>
<dbReference type="InterPro" id="IPR015421">
    <property type="entry name" value="PyrdxlP-dep_Trfase_major"/>
</dbReference>
<comment type="cofactor">
    <cofactor evidence="1 11">
        <name>pyridoxal 5'-phosphate</name>
        <dbReference type="ChEBI" id="CHEBI:597326"/>
    </cofactor>
</comment>
<feature type="domain" description="Aminotransferase class V" evidence="12">
    <location>
        <begin position="3"/>
        <end position="367"/>
    </location>
</feature>
<evidence type="ECO:0000259" key="12">
    <source>
        <dbReference type="Pfam" id="PF00266"/>
    </source>
</evidence>
<comment type="catalytic activity">
    <reaction evidence="10">
        <text>(sulfur carrier)-H + L-cysteine = (sulfur carrier)-SH + L-alanine</text>
        <dbReference type="Rhea" id="RHEA:43892"/>
        <dbReference type="Rhea" id="RHEA-COMP:14737"/>
        <dbReference type="Rhea" id="RHEA-COMP:14739"/>
        <dbReference type="ChEBI" id="CHEBI:29917"/>
        <dbReference type="ChEBI" id="CHEBI:35235"/>
        <dbReference type="ChEBI" id="CHEBI:57972"/>
        <dbReference type="ChEBI" id="CHEBI:64428"/>
        <dbReference type="EC" id="2.8.1.7"/>
    </reaction>
</comment>
<reference evidence="13 14" key="1">
    <citation type="submission" date="2018-06" db="EMBL/GenBank/DDBJ databases">
        <title>Comparative genomics of Brasilonema spp. strains.</title>
        <authorList>
            <person name="Alvarenga D.O."/>
            <person name="Fiore M.F."/>
            <person name="Varani A.M."/>
        </authorList>
    </citation>
    <scope>NUCLEOTIDE SEQUENCE [LARGE SCALE GENOMIC DNA]</scope>
    <source>
        <strain evidence="13 14">CENA114</strain>
    </source>
</reference>
<evidence type="ECO:0000313" key="14">
    <source>
        <dbReference type="Proteomes" id="UP000503129"/>
    </source>
</evidence>
<dbReference type="InterPro" id="IPR015422">
    <property type="entry name" value="PyrdxlP-dep_Trfase_small"/>
</dbReference>
<gene>
    <name evidence="13" type="ORF">DP114_30080</name>
</gene>
<evidence type="ECO:0000256" key="3">
    <source>
        <dbReference type="ARBA" id="ARBA00011738"/>
    </source>
</evidence>
<dbReference type="PROSITE" id="PS00595">
    <property type="entry name" value="AA_TRANSFER_CLASS_5"/>
    <property type="match status" value="1"/>
</dbReference>
<evidence type="ECO:0000256" key="5">
    <source>
        <dbReference type="ARBA" id="ARBA00022679"/>
    </source>
</evidence>
<dbReference type="GO" id="GO:0046872">
    <property type="term" value="F:metal ion binding"/>
    <property type="evidence" value="ECO:0007669"/>
    <property type="project" value="UniProtKB-KW"/>
</dbReference>
<dbReference type="FunFam" id="3.40.640.10:FF:000084">
    <property type="entry name" value="IscS-like cysteine desulfurase"/>
    <property type="match status" value="1"/>
</dbReference>
<comment type="subunit">
    <text evidence="3">Homodimer.</text>
</comment>
<name>A0A856MN99_9CYAN</name>
<protein>
    <recommendedName>
        <fullName evidence="4">cysteine desulfurase</fullName>
        <ecNumber evidence="4">2.8.1.7</ecNumber>
    </recommendedName>
</protein>
<evidence type="ECO:0000256" key="4">
    <source>
        <dbReference type="ARBA" id="ARBA00012239"/>
    </source>
</evidence>
<dbReference type="EMBL" id="CP030118">
    <property type="protein sequence ID" value="QDL11584.1"/>
    <property type="molecule type" value="Genomic_DNA"/>
</dbReference>
<dbReference type="InterPro" id="IPR020578">
    <property type="entry name" value="Aminotrans_V_PyrdxlP_BS"/>
</dbReference>
<dbReference type="PANTHER" id="PTHR11601">
    <property type="entry name" value="CYSTEINE DESULFURYLASE FAMILY MEMBER"/>
    <property type="match status" value="1"/>
</dbReference>
<keyword evidence="5" id="KW-0808">Transferase</keyword>
<proteinExistence type="inferred from homology"/>